<gene>
    <name evidence="3" type="ORF">EUA06_18690</name>
</gene>
<dbReference type="AlphaFoldDB" id="A0A4Q2RKJ7"/>
<dbReference type="InterPro" id="IPR003777">
    <property type="entry name" value="XdhC_CoxI"/>
</dbReference>
<name>A0A4Q2RKJ7_9ACTN</name>
<accession>A0A4Q2RKJ7</accession>
<feature type="domain" description="XdhC- CoxI" evidence="1">
    <location>
        <begin position="109"/>
        <end position="173"/>
    </location>
</feature>
<dbReference type="Gene3D" id="3.40.50.720">
    <property type="entry name" value="NAD(P)-binding Rossmann-like Domain"/>
    <property type="match status" value="1"/>
</dbReference>
<dbReference type="PANTHER" id="PTHR30388">
    <property type="entry name" value="ALDEHYDE OXIDOREDUCTASE MOLYBDENUM COFACTOR ASSEMBLY PROTEIN"/>
    <property type="match status" value="1"/>
</dbReference>
<evidence type="ECO:0000313" key="3">
    <source>
        <dbReference type="EMBL" id="RYB88928.1"/>
    </source>
</evidence>
<dbReference type="OrthoDB" id="9815497at2"/>
<protein>
    <submittedName>
        <fullName evidence="3">XdhC/CoxI family protein</fullName>
    </submittedName>
</protein>
<keyword evidence="4" id="KW-1185">Reference proteome</keyword>
<sequence>MQWWEAGETIGVGTVVATFRSAPRPPGASMLVGPDETAVGSVSGGCVEGAVYELAQTVVSSGEPVLERYGVSDDDAFAVGLTCGGILDVFVEQVSRTTFPQLGEVAADIEAGRPVALATVIEHPDPSWLGRRMIVRPDAPADGSLGSDRADAAVHDDALGLLAIGTNATLTYGPDGERRGEGMRVFVWGFAPKPRMLVFGAIDFAAAVAKVGSFLGYHVTVCDARPVFATSSRFPGADEVVVDWPHRYLQAELDAGRIDRRTVLAVLTHDPKFDVPLLEVALRLADDVRPGYIGAMGSRRTHDERLERLVEAGLTDAELALLSSPIGLDLGARTPEETAVSIAAEIVARQWGGSGERLASTQGRIHHDD</sequence>
<dbReference type="Proteomes" id="UP000291838">
    <property type="component" value="Unassembled WGS sequence"/>
</dbReference>
<reference evidence="3 4" key="1">
    <citation type="submission" date="2019-01" db="EMBL/GenBank/DDBJ databases">
        <title>Novel species of Nocardioides.</title>
        <authorList>
            <person name="Liu Q."/>
            <person name="Xin Y.-H."/>
        </authorList>
    </citation>
    <scope>NUCLEOTIDE SEQUENCE [LARGE SCALE GENOMIC DNA]</scope>
    <source>
        <strain evidence="3 4">HLT3-15</strain>
    </source>
</reference>
<comment type="caution">
    <text evidence="3">The sequence shown here is derived from an EMBL/GenBank/DDBJ whole genome shotgun (WGS) entry which is preliminary data.</text>
</comment>
<dbReference type="InterPro" id="IPR052698">
    <property type="entry name" value="MoCofactor_Util/Proc"/>
</dbReference>
<dbReference type="EMBL" id="SDWS01000010">
    <property type="protein sequence ID" value="RYB88928.1"/>
    <property type="molecule type" value="Genomic_DNA"/>
</dbReference>
<dbReference type="PANTHER" id="PTHR30388:SF4">
    <property type="entry name" value="MOLYBDENUM COFACTOR INSERTION CHAPERONE PAOD"/>
    <property type="match status" value="1"/>
</dbReference>
<evidence type="ECO:0000313" key="4">
    <source>
        <dbReference type="Proteomes" id="UP000291838"/>
    </source>
</evidence>
<dbReference type="Pfam" id="PF02625">
    <property type="entry name" value="XdhC_CoxI"/>
    <property type="match status" value="2"/>
</dbReference>
<organism evidence="3 4">
    <name type="scientific">Nocardioides glacieisoli</name>
    <dbReference type="NCBI Taxonomy" id="1168730"/>
    <lineage>
        <taxon>Bacteria</taxon>
        <taxon>Bacillati</taxon>
        <taxon>Actinomycetota</taxon>
        <taxon>Actinomycetes</taxon>
        <taxon>Propionibacteriales</taxon>
        <taxon>Nocardioidaceae</taxon>
        <taxon>Nocardioides</taxon>
    </lineage>
</organism>
<feature type="domain" description="XdhC- CoxI" evidence="1">
    <location>
        <begin position="3"/>
        <end position="70"/>
    </location>
</feature>
<evidence type="ECO:0000259" key="1">
    <source>
        <dbReference type="Pfam" id="PF02625"/>
    </source>
</evidence>
<feature type="domain" description="XdhC Rossmann" evidence="2">
    <location>
        <begin position="196"/>
        <end position="346"/>
    </location>
</feature>
<proteinExistence type="predicted"/>
<evidence type="ECO:0000259" key="2">
    <source>
        <dbReference type="Pfam" id="PF13478"/>
    </source>
</evidence>
<dbReference type="InterPro" id="IPR027051">
    <property type="entry name" value="XdhC_Rossmann_dom"/>
</dbReference>
<dbReference type="Pfam" id="PF13478">
    <property type="entry name" value="XdhC_C"/>
    <property type="match status" value="1"/>
</dbReference>